<reference evidence="1 2" key="1">
    <citation type="submission" date="2016-11" db="EMBL/GenBank/DDBJ databases">
        <authorList>
            <person name="Jaros S."/>
            <person name="Januszkiewicz K."/>
            <person name="Wedrychowicz H."/>
        </authorList>
    </citation>
    <scope>NUCLEOTIDE SEQUENCE [LARGE SCALE GENOMIC DNA]</scope>
    <source>
        <strain evidence="1 2">DSM 29589</strain>
    </source>
</reference>
<accession>A0A1M6YVV6</accession>
<evidence type="ECO:0000313" key="2">
    <source>
        <dbReference type="Proteomes" id="UP000183974"/>
    </source>
</evidence>
<dbReference type="STRING" id="337701.SAMN05444398_1011054"/>
<organism evidence="1 2">
    <name type="scientific">Roseovarius pacificus</name>
    <dbReference type="NCBI Taxonomy" id="337701"/>
    <lineage>
        <taxon>Bacteria</taxon>
        <taxon>Pseudomonadati</taxon>
        <taxon>Pseudomonadota</taxon>
        <taxon>Alphaproteobacteria</taxon>
        <taxon>Rhodobacterales</taxon>
        <taxon>Roseobacteraceae</taxon>
        <taxon>Roseovarius</taxon>
    </lineage>
</organism>
<name>A0A1M6YVV6_9RHOB</name>
<dbReference type="RefSeq" id="WP_143163130.1">
    <property type="nucleotide sequence ID" value="NZ_BMLR01000001.1"/>
</dbReference>
<sequence length="106" mass="11950">MDTHQEKLLCAELCMLIGNATTRLRRFQTDGYTVSFSEFAARACDDDPRLARRVLLRAGWVPDGDGDWIIGKGVHPLEKAIQWDVLEATCESILDDYRPIPDEKAA</sequence>
<dbReference type="EMBL" id="FRBR01000001">
    <property type="protein sequence ID" value="SHL22260.1"/>
    <property type="molecule type" value="Genomic_DNA"/>
</dbReference>
<gene>
    <name evidence="1" type="ORF">SAMN05444398_1011054</name>
</gene>
<evidence type="ECO:0000313" key="1">
    <source>
        <dbReference type="EMBL" id="SHL22260.1"/>
    </source>
</evidence>
<keyword evidence="2" id="KW-1185">Reference proteome</keyword>
<dbReference type="Proteomes" id="UP000183974">
    <property type="component" value="Unassembled WGS sequence"/>
</dbReference>
<dbReference type="OrthoDB" id="7862728at2"/>
<proteinExistence type="predicted"/>
<protein>
    <submittedName>
        <fullName evidence="1">Uncharacterized protein</fullName>
    </submittedName>
</protein>
<dbReference type="AlphaFoldDB" id="A0A1M6YVV6"/>